<feature type="domain" description="G-protein coupled receptors family 1 profile" evidence="10">
    <location>
        <begin position="1"/>
        <end position="254"/>
    </location>
</feature>
<evidence type="ECO:0000259" key="10">
    <source>
        <dbReference type="PROSITE" id="PS50262"/>
    </source>
</evidence>
<accession>A0A1R2C7R0</accession>
<evidence type="ECO:0000256" key="8">
    <source>
        <dbReference type="SAM" id="Phobius"/>
    </source>
</evidence>
<dbReference type="OrthoDB" id="299724at2759"/>
<keyword evidence="4" id="KW-0297">G-protein coupled receptor</keyword>
<dbReference type="InterPro" id="IPR022343">
    <property type="entry name" value="GCR1-cAMP_receptor"/>
</dbReference>
<feature type="transmembrane region" description="Helical" evidence="8">
    <location>
        <begin position="46"/>
        <end position="63"/>
    </location>
</feature>
<keyword evidence="5 8" id="KW-0472">Membrane</keyword>
<dbReference type="PANTHER" id="PTHR23112:SF0">
    <property type="entry name" value="TRANSMEMBRANE PROTEIN 116"/>
    <property type="match status" value="1"/>
</dbReference>
<dbReference type="PRINTS" id="PR02001">
    <property type="entry name" value="GCR1CAMPR"/>
</dbReference>
<dbReference type="PROSITE" id="PS50262">
    <property type="entry name" value="G_PROTEIN_RECEP_F1_2"/>
    <property type="match status" value="1"/>
</dbReference>
<dbReference type="GO" id="GO:0007189">
    <property type="term" value="P:adenylate cyclase-activating G protein-coupled receptor signaling pathway"/>
    <property type="evidence" value="ECO:0007669"/>
    <property type="project" value="TreeGrafter"/>
</dbReference>
<evidence type="ECO:0000256" key="4">
    <source>
        <dbReference type="ARBA" id="ARBA00023040"/>
    </source>
</evidence>
<evidence type="ECO:0000256" key="1">
    <source>
        <dbReference type="ARBA" id="ARBA00004141"/>
    </source>
</evidence>
<keyword evidence="7" id="KW-0807">Transducer</keyword>
<dbReference type="Gene3D" id="1.20.1070.10">
    <property type="entry name" value="Rhodopsin 7-helix transmembrane proteins"/>
    <property type="match status" value="1"/>
</dbReference>
<reference evidence="11 12" key="1">
    <citation type="submission" date="2016-11" db="EMBL/GenBank/DDBJ databases">
        <title>The macronuclear genome of Stentor coeruleus: a giant cell with tiny introns.</title>
        <authorList>
            <person name="Slabodnick M."/>
            <person name="Ruby J.G."/>
            <person name="Reiff S.B."/>
            <person name="Swart E.C."/>
            <person name="Gosai S."/>
            <person name="Prabakaran S."/>
            <person name="Witkowska E."/>
            <person name="Larue G.E."/>
            <person name="Fisher S."/>
            <person name="Freeman R.M."/>
            <person name="Gunawardena J."/>
            <person name="Chu W."/>
            <person name="Stover N.A."/>
            <person name="Gregory B.D."/>
            <person name="Nowacki M."/>
            <person name="Derisi J."/>
            <person name="Roy S.W."/>
            <person name="Marshall W.F."/>
            <person name="Sood P."/>
        </authorList>
    </citation>
    <scope>NUCLEOTIDE SEQUENCE [LARGE SCALE GENOMIC DNA]</scope>
    <source>
        <strain evidence="11">WM001</strain>
    </source>
</reference>
<dbReference type="Proteomes" id="UP000187209">
    <property type="component" value="Unassembled WGS sequence"/>
</dbReference>
<name>A0A1R2C7R0_9CILI</name>
<evidence type="ECO:0008006" key="13">
    <source>
        <dbReference type="Google" id="ProtNLM"/>
    </source>
</evidence>
<keyword evidence="2 8" id="KW-0812">Transmembrane</keyword>
<feature type="domain" description="G-protein coupled receptors family 2 profile 2" evidence="9">
    <location>
        <begin position="11"/>
        <end position="258"/>
    </location>
</feature>
<proteinExistence type="predicted"/>
<gene>
    <name evidence="11" type="ORF">SteCoe_13775</name>
</gene>
<dbReference type="PROSITE" id="PS50261">
    <property type="entry name" value="G_PROTEIN_RECEP_F2_4"/>
    <property type="match status" value="1"/>
</dbReference>
<dbReference type="SUPFAM" id="SSF81321">
    <property type="entry name" value="Family A G protein-coupled receptor-like"/>
    <property type="match status" value="1"/>
</dbReference>
<keyword evidence="3 8" id="KW-1133">Transmembrane helix</keyword>
<evidence type="ECO:0000256" key="3">
    <source>
        <dbReference type="ARBA" id="ARBA00022989"/>
    </source>
</evidence>
<dbReference type="InterPro" id="IPR017452">
    <property type="entry name" value="GPCR_Rhodpsn_7TM"/>
</dbReference>
<dbReference type="EMBL" id="MPUH01000251">
    <property type="protein sequence ID" value="OMJ85000.1"/>
    <property type="molecule type" value="Genomic_DNA"/>
</dbReference>
<comment type="subcellular location">
    <subcellularLocation>
        <location evidence="1">Membrane</location>
        <topology evidence="1">Multi-pass membrane protein</topology>
    </subcellularLocation>
</comment>
<dbReference type="Pfam" id="PF05462">
    <property type="entry name" value="Dicty_CAR"/>
    <property type="match status" value="1"/>
</dbReference>
<dbReference type="AlphaFoldDB" id="A0A1R2C7R0"/>
<feature type="transmembrane region" description="Helical" evidence="8">
    <location>
        <begin position="112"/>
        <end position="131"/>
    </location>
</feature>
<comment type="caution">
    <text evidence="11">The sequence shown here is derived from an EMBL/GenBank/DDBJ whole genome shotgun (WGS) entry which is preliminary data.</text>
</comment>
<dbReference type="PRINTS" id="PR02000">
    <property type="entry name" value="GCR1PLANT"/>
</dbReference>
<dbReference type="InterPro" id="IPR022340">
    <property type="entry name" value="GPCR_GCR1_put"/>
</dbReference>
<sequence>MPISSQEIDTIHLTLLICNSISLLGSLSIILLFLSYKILRSYAFKLVFYMSLADTIRAIGFMLPSNPENFCLAQAFLTSFGSLSGLIWTSIIAICLYCVVIHETSNIQKYHILMIFIGYIIPLFIISLPATTNSYGQDKGWCWIVNDKYVYLWRIGGFYIFMLLVLIINIISYYKIISVIKSEINLLEQSPHELSSKQKLFNRFKWYPLVIVICYLPLLSKRLFEIITNDTIYWLTMLSAITTSTIGLLNAICYGLTDNVKETIIDSFKRHNKSRHGSINNIFVNMSI</sequence>
<dbReference type="GO" id="GO:0005886">
    <property type="term" value="C:plasma membrane"/>
    <property type="evidence" value="ECO:0007669"/>
    <property type="project" value="TreeGrafter"/>
</dbReference>
<feature type="transmembrane region" description="Helical" evidence="8">
    <location>
        <begin position="12"/>
        <end position="34"/>
    </location>
</feature>
<keyword evidence="6" id="KW-0675">Receptor</keyword>
<feature type="transmembrane region" description="Helical" evidence="8">
    <location>
        <begin position="75"/>
        <end position="100"/>
    </location>
</feature>
<evidence type="ECO:0000256" key="6">
    <source>
        <dbReference type="ARBA" id="ARBA00023170"/>
    </source>
</evidence>
<dbReference type="InterPro" id="IPR017981">
    <property type="entry name" value="GPCR_2-like_7TM"/>
</dbReference>
<protein>
    <recommendedName>
        <fullName evidence="13">G-protein coupled receptors family 2 profile 2 domain-containing protein</fullName>
    </recommendedName>
</protein>
<organism evidence="11 12">
    <name type="scientific">Stentor coeruleus</name>
    <dbReference type="NCBI Taxonomy" id="5963"/>
    <lineage>
        <taxon>Eukaryota</taxon>
        <taxon>Sar</taxon>
        <taxon>Alveolata</taxon>
        <taxon>Ciliophora</taxon>
        <taxon>Postciliodesmatophora</taxon>
        <taxon>Heterotrichea</taxon>
        <taxon>Heterotrichida</taxon>
        <taxon>Stentoridae</taxon>
        <taxon>Stentor</taxon>
    </lineage>
</organism>
<dbReference type="PANTHER" id="PTHR23112">
    <property type="entry name" value="G PROTEIN-COUPLED RECEPTOR 157-RELATED"/>
    <property type="match status" value="1"/>
</dbReference>
<feature type="transmembrane region" description="Helical" evidence="8">
    <location>
        <begin position="232"/>
        <end position="256"/>
    </location>
</feature>
<dbReference type="GO" id="GO:0007166">
    <property type="term" value="P:cell surface receptor signaling pathway"/>
    <property type="evidence" value="ECO:0007669"/>
    <property type="project" value="InterPro"/>
</dbReference>
<dbReference type="GO" id="GO:0004930">
    <property type="term" value="F:G protein-coupled receptor activity"/>
    <property type="evidence" value="ECO:0007669"/>
    <property type="project" value="UniProtKB-KW"/>
</dbReference>
<evidence type="ECO:0000259" key="9">
    <source>
        <dbReference type="PROSITE" id="PS50261"/>
    </source>
</evidence>
<evidence type="ECO:0000256" key="2">
    <source>
        <dbReference type="ARBA" id="ARBA00022692"/>
    </source>
</evidence>
<evidence type="ECO:0000256" key="7">
    <source>
        <dbReference type="ARBA" id="ARBA00023224"/>
    </source>
</evidence>
<feature type="transmembrane region" description="Helical" evidence="8">
    <location>
        <begin position="204"/>
        <end position="220"/>
    </location>
</feature>
<evidence type="ECO:0000313" key="12">
    <source>
        <dbReference type="Proteomes" id="UP000187209"/>
    </source>
</evidence>
<feature type="transmembrane region" description="Helical" evidence="8">
    <location>
        <begin position="151"/>
        <end position="174"/>
    </location>
</feature>
<keyword evidence="12" id="KW-1185">Reference proteome</keyword>
<evidence type="ECO:0000256" key="5">
    <source>
        <dbReference type="ARBA" id="ARBA00023136"/>
    </source>
</evidence>
<evidence type="ECO:0000313" key="11">
    <source>
        <dbReference type="EMBL" id="OMJ85000.1"/>
    </source>
</evidence>